<dbReference type="Pfam" id="PF00535">
    <property type="entry name" value="Glycos_transf_2"/>
    <property type="match status" value="2"/>
</dbReference>
<name>A0A557QXH6_9RHOO</name>
<dbReference type="AlphaFoldDB" id="A0A557QXH6"/>
<keyword evidence="3 6" id="KW-0808">Transferase</keyword>
<dbReference type="EMBL" id="VMNK01000006">
    <property type="protein sequence ID" value="TVO57620.1"/>
    <property type="molecule type" value="Genomic_DNA"/>
</dbReference>
<dbReference type="GO" id="GO:0016757">
    <property type="term" value="F:glycosyltransferase activity"/>
    <property type="evidence" value="ECO:0007669"/>
    <property type="project" value="UniProtKB-KW"/>
</dbReference>
<evidence type="ECO:0000259" key="5">
    <source>
        <dbReference type="Pfam" id="PF00535"/>
    </source>
</evidence>
<evidence type="ECO:0000256" key="2">
    <source>
        <dbReference type="ARBA" id="ARBA00022676"/>
    </source>
</evidence>
<dbReference type="SUPFAM" id="SSF53448">
    <property type="entry name" value="Nucleotide-diphospho-sugar transferases"/>
    <property type="match status" value="1"/>
</dbReference>
<dbReference type="OrthoDB" id="9771846at2"/>
<sequence length="357" mass="39178">MSAADVTPKAYIVLVNWCNPFDTLECVQSLLQLDYPDFRVVVCDNGSTDNSMDVFHAWAEGRMSLCLSRGTPGERYATLPCEAKPPTIGFLDAQIIDGAYSVPADVALDIHSQFVFVRIPENLGFAGGNNVGLRYAQQAQDGDIYWLLNNDTVVDPASLSLISKKFGKNPACGMVGTTIFHYIDSGEIQYACGAEANKWLATIKPVLEKKRSGQSVDHFELAVEKRVSYVSGASLAISARFIDRVGFMEEIYFLYYEELDWAVRMPPDLRIGYASEAVVYHKEGAVIGGKTVSSGPKGYIAEHYSARNKIIFTRKHKLAALLPVVCMVLLSALSRVLKGRFRNAGIVVSALIEGLKA</sequence>
<evidence type="ECO:0000313" key="6">
    <source>
        <dbReference type="EMBL" id="TVO57620.1"/>
    </source>
</evidence>
<gene>
    <name evidence="6" type="ORF">FHP91_08065</name>
</gene>
<keyword evidence="4" id="KW-0812">Transmembrane</keyword>
<keyword evidence="4" id="KW-1133">Transmembrane helix</keyword>
<feature type="transmembrane region" description="Helical" evidence="4">
    <location>
        <begin position="318"/>
        <end position="337"/>
    </location>
</feature>
<dbReference type="PANTHER" id="PTHR43179">
    <property type="entry name" value="RHAMNOSYLTRANSFERASE WBBL"/>
    <property type="match status" value="1"/>
</dbReference>
<dbReference type="RefSeq" id="WP_144309087.1">
    <property type="nucleotide sequence ID" value="NZ_VMNK01000006.1"/>
</dbReference>
<dbReference type="InterPro" id="IPR001173">
    <property type="entry name" value="Glyco_trans_2-like"/>
</dbReference>
<feature type="domain" description="Glycosyltransferase 2-like" evidence="5">
    <location>
        <begin position="24"/>
        <end position="60"/>
    </location>
</feature>
<dbReference type="InterPro" id="IPR029044">
    <property type="entry name" value="Nucleotide-diphossugar_trans"/>
</dbReference>
<evidence type="ECO:0000313" key="7">
    <source>
        <dbReference type="Proteomes" id="UP000319502"/>
    </source>
</evidence>
<reference evidence="6 7" key="1">
    <citation type="submission" date="2019-07" db="EMBL/GenBank/DDBJ databases">
        <title>The pathways for chlorine oxyanion respiration interact through the shared metabolite chlorate.</title>
        <authorList>
            <person name="Barnum T.P."/>
            <person name="Cheng Y."/>
            <person name="Hill K.A."/>
            <person name="Lucas L.N."/>
            <person name="Carlson H.K."/>
            <person name="Coates J.D."/>
        </authorList>
    </citation>
    <scope>NUCLEOTIDE SEQUENCE [LARGE SCALE GENOMIC DNA]</scope>
    <source>
        <strain evidence="6 7">SFB-3</strain>
    </source>
</reference>
<keyword evidence="7" id="KW-1185">Reference proteome</keyword>
<comment type="similarity">
    <text evidence="1">Belongs to the glycosyltransferase 2 family.</text>
</comment>
<organism evidence="6 7">
    <name type="scientific">Denitromonas halophila</name>
    <dbReference type="NCBI Taxonomy" id="1629404"/>
    <lineage>
        <taxon>Bacteria</taxon>
        <taxon>Pseudomonadati</taxon>
        <taxon>Pseudomonadota</taxon>
        <taxon>Betaproteobacteria</taxon>
        <taxon>Rhodocyclales</taxon>
        <taxon>Zoogloeaceae</taxon>
        <taxon>Denitromonas</taxon>
    </lineage>
</organism>
<evidence type="ECO:0000256" key="4">
    <source>
        <dbReference type="SAM" id="Phobius"/>
    </source>
</evidence>
<accession>A0A557QXH6</accession>
<feature type="domain" description="Glycosyltransferase 2-like" evidence="5">
    <location>
        <begin position="112"/>
        <end position="191"/>
    </location>
</feature>
<dbReference type="PANTHER" id="PTHR43179:SF12">
    <property type="entry name" value="GALACTOFURANOSYLTRANSFERASE GLFT2"/>
    <property type="match status" value="1"/>
</dbReference>
<evidence type="ECO:0000256" key="1">
    <source>
        <dbReference type="ARBA" id="ARBA00006739"/>
    </source>
</evidence>
<keyword evidence="4" id="KW-0472">Membrane</keyword>
<keyword evidence="2" id="KW-0328">Glycosyltransferase</keyword>
<protein>
    <submittedName>
        <fullName evidence="6">Glycosyltransferase family 2 protein</fullName>
    </submittedName>
</protein>
<dbReference type="Proteomes" id="UP000319502">
    <property type="component" value="Unassembled WGS sequence"/>
</dbReference>
<dbReference type="Gene3D" id="3.90.550.10">
    <property type="entry name" value="Spore Coat Polysaccharide Biosynthesis Protein SpsA, Chain A"/>
    <property type="match status" value="1"/>
</dbReference>
<comment type="caution">
    <text evidence="6">The sequence shown here is derived from an EMBL/GenBank/DDBJ whole genome shotgun (WGS) entry which is preliminary data.</text>
</comment>
<proteinExistence type="inferred from homology"/>
<evidence type="ECO:0000256" key="3">
    <source>
        <dbReference type="ARBA" id="ARBA00022679"/>
    </source>
</evidence>